<evidence type="ECO:0000313" key="5">
    <source>
        <dbReference type="Proteomes" id="UP001213000"/>
    </source>
</evidence>
<dbReference type="PANTHER" id="PTHR10039:SF17">
    <property type="entry name" value="FUNGAL STAND N-TERMINAL GOODBYE DOMAIN-CONTAINING PROTEIN-RELATED"/>
    <property type="match status" value="1"/>
</dbReference>
<name>A0AAD5VZF0_9AGAR</name>
<evidence type="ECO:0000259" key="3">
    <source>
        <dbReference type="Pfam" id="PF24883"/>
    </source>
</evidence>
<evidence type="ECO:0000256" key="2">
    <source>
        <dbReference type="SAM" id="SignalP"/>
    </source>
</evidence>
<feature type="signal peptide" evidence="2">
    <location>
        <begin position="1"/>
        <end position="17"/>
    </location>
</feature>
<feature type="domain" description="Nephrocystin 3-like N-terminal" evidence="3">
    <location>
        <begin position="137"/>
        <end position="284"/>
    </location>
</feature>
<evidence type="ECO:0000256" key="1">
    <source>
        <dbReference type="ARBA" id="ARBA00022737"/>
    </source>
</evidence>
<gene>
    <name evidence="4" type="ORF">NP233_g3280</name>
</gene>
<proteinExistence type="predicted"/>
<dbReference type="InterPro" id="IPR027417">
    <property type="entry name" value="P-loop_NTPase"/>
</dbReference>
<dbReference type="Proteomes" id="UP001213000">
    <property type="component" value="Unassembled WGS sequence"/>
</dbReference>
<dbReference type="Gene3D" id="3.40.50.300">
    <property type="entry name" value="P-loop containing nucleotide triphosphate hydrolases"/>
    <property type="match status" value="1"/>
</dbReference>
<accession>A0AAD5VZF0</accession>
<dbReference type="PANTHER" id="PTHR10039">
    <property type="entry name" value="AMELOGENIN"/>
    <property type="match status" value="1"/>
</dbReference>
<dbReference type="AlphaFoldDB" id="A0AAD5VZF0"/>
<dbReference type="InterPro" id="IPR056884">
    <property type="entry name" value="NPHP3-like_N"/>
</dbReference>
<dbReference type="EMBL" id="JANIEX010000154">
    <property type="protein sequence ID" value="KAJ3572156.1"/>
    <property type="molecule type" value="Genomic_DNA"/>
</dbReference>
<keyword evidence="2" id="KW-0732">Signal</keyword>
<keyword evidence="5" id="KW-1185">Reference proteome</keyword>
<sequence>MWSCIKLLLLRIWPTRKTPVEDLASCQSPSEPPITPNRMHEHTNEPANIMTPLPSPGYLNSPHPSGFLTNAQNIVIHNPVMFETINGTNDEFMKEFSAHTIQGAELDSSARDPPPRCHPATRLEIIDRMRLRLRKPTRRVQWLVGPAGVGKSAIMQTVAELEQNDSALLSALFFSAPNGRNDPTKVIATLAYQIALRHEGYRNYLRSKVKADPKLWTKSIDAHFAEFIVEPLAKHELCSESVLIFIDGLDECHGQREQIRFLSLIRKLTVDYPHTPLQWVIASRPEAHITAHMDQFSFYEKEEVSVDSPEACQDVERFLRAEFGKIRKSDTVITSLYRQWPPEDQLLKLLAAALGLFAYADTAVRFIGDLAAGDPITRFGIIINLVTNPVRTTSTSHDTSSDQPMANLDTLYRYLISQISRDNLPRVEEILAYVIFSPTISRWYLADRTTCFMCNWIGISANVMYGALRQLHSVLSVPQPRNADEEQQKIRFYHKSFSDFLLNTKKSGISLGTLDDEWHRSFVRSSRILSDISYSPATSDLAFRIALSWPLSDNYALQGRLHNSASSFFREMSAFPDIPDPQIVHALQVLYPLPKSDALEVSKYVLRLLFHETHAQLAQMLRSDKALLEVRITILDTELIRDRKLAICIDDRPTTTQDHWLSPELDETRKHKYLEHHEKLVYLLEQAQNDSPRGLVKVFLPSHPVGIVQFRPSPQVGVVLTPQVYYFYYDFTALYESLKGQKVGETTN</sequence>
<organism evidence="4 5">
    <name type="scientific">Leucocoprinus birnbaumii</name>
    <dbReference type="NCBI Taxonomy" id="56174"/>
    <lineage>
        <taxon>Eukaryota</taxon>
        <taxon>Fungi</taxon>
        <taxon>Dikarya</taxon>
        <taxon>Basidiomycota</taxon>
        <taxon>Agaricomycotina</taxon>
        <taxon>Agaricomycetes</taxon>
        <taxon>Agaricomycetidae</taxon>
        <taxon>Agaricales</taxon>
        <taxon>Agaricineae</taxon>
        <taxon>Agaricaceae</taxon>
        <taxon>Leucocoprinus</taxon>
    </lineage>
</organism>
<comment type="caution">
    <text evidence="4">The sequence shown here is derived from an EMBL/GenBank/DDBJ whole genome shotgun (WGS) entry which is preliminary data.</text>
</comment>
<evidence type="ECO:0000313" key="4">
    <source>
        <dbReference type="EMBL" id="KAJ3572156.1"/>
    </source>
</evidence>
<dbReference type="SUPFAM" id="SSF52540">
    <property type="entry name" value="P-loop containing nucleoside triphosphate hydrolases"/>
    <property type="match status" value="1"/>
</dbReference>
<dbReference type="Pfam" id="PF24883">
    <property type="entry name" value="NPHP3_N"/>
    <property type="match status" value="1"/>
</dbReference>
<reference evidence="4" key="1">
    <citation type="submission" date="2022-07" db="EMBL/GenBank/DDBJ databases">
        <title>Genome Sequence of Leucocoprinus birnbaumii.</title>
        <authorList>
            <person name="Buettner E."/>
        </authorList>
    </citation>
    <scope>NUCLEOTIDE SEQUENCE</scope>
    <source>
        <strain evidence="4">VT141</strain>
    </source>
</reference>
<keyword evidence="1" id="KW-0677">Repeat</keyword>
<protein>
    <recommendedName>
        <fullName evidence="3">Nephrocystin 3-like N-terminal domain-containing protein</fullName>
    </recommendedName>
</protein>
<feature type="chain" id="PRO_5042127640" description="Nephrocystin 3-like N-terminal domain-containing protein" evidence="2">
    <location>
        <begin position="18"/>
        <end position="748"/>
    </location>
</feature>